<evidence type="ECO:0000259" key="1">
    <source>
        <dbReference type="Pfam" id="PF12867"/>
    </source>
</evidence>
<protein>
    <submittedName>
        <fullName evidence="2">DinB family protein</fullName>
    </submittedName>
</protein>
<proteinExistence type="predicted"/>
<dbReference type="EMBL" id="JBHSEI010000006">
    <property type="protein sequence ID" value="MFC4638576.1"/>
    <property type="molecule type" value="Genomic_DNA"/>
</dbReference>
<reference evidence="3" key="1">
    <citation type="journal article" date="2019" name="Int. J. Syst. Evol. Microbiol.">
        <title>The Global Catalogue of Microorganisms (GCM) 10K type strain sequencing project: providing services to taxonomists for standard genome sequencing and annotation.</title>
        <authorList>
            <consortium name="The Broad Institute Genomics Platform"/>
            <consortium name="The Broad Institute Genome Sequencing Center for Infectious Disease"/>
            <person name="Wu L."/>
            <person name="Ma J."/>
        </authorList>
    </citation>
    <scope>NUCLEOTIDE SEQUENCE [LARGE SCALE GENOMIC DNA]</scope>
    <source>
        <strain evidence="3">CCUG 55995</strain>
    </source>
</reference>
<dbReference type="Proteomes" id="UP001595952">
    <property type="component" value="Unassembled WGS sequence"/>
</dbReference>
<evidence type="ECO:0000313" key="2">
    <source>
        <dbReference type="EMBL" id="MFC4638576.1"/>
    </source>
</evidence>
<dbReference type="Pfam" id="PF12867">
    <property type="entry name" value="DinB_2"/>
    <property type="match status" value="1"/>
</dbReference>
<comment type="caution">
    <text evidence="2">The sequence shown here is derived from an EMBL/GenBank/DDBJ whole genome shotgun (WGS) entry which is preliminary data.</text>
</comment>
<sequence length="174" mass="19696">MTQPLQDPAVLLAFGQTPAEARERLSTELDRFEAQLQARQADWTRPQPERDWSPAQEAEHVLLINEGVTRLLALLLSERELRAVPQTPGVLKDGKRQAPAHTMPSADGLAWAELDGRWAAHRARLEEVAAQIRETPGRTMWHPFYGELDALDWLRMVNGHLYSHRQLLERSAGA</sequence>
<evidence type="ECO:0000313" key="3">
    <source>
        <dbReference type="Proteomes" id="UP001595952"/>
    </source>
</evidence>
<gene>
    <name evidence="2" type="ORF">ACFO0D_09495</name>
</gene>
<keyword evidence="3" id="KW-1185">Reference proteome</keyword>
<dbReference type="InterPro" id="IPR034660">
    <property type="entry name" value="DinB/YfiT-like"/>
</dbReference>
<dbReference type="SUPFAM" id="SSF109854">
    <property type="entry name" value="DinB/YfiT-like putative metalloenzymes"/>
    <property type="match status" value="1"/>
</dbReference>
<dbReference type="InterPro" id="IPR024775">
    <property type="entry name" value="DinB-like"/>
</dbReference>
<organism evidence="2 3">
    <name type="scientific">Deinococcus hohokamensis</name>
    <dbReference type="NCBI Taxonomy" id="309883"/>
    <lineage>
        <taxon>Bacteria</taxon>
        <taxon>Thermotogati</taxon>
        <taxon>Deinococcota</taxon>
        <taxon>Deinococci</taxon>
        <taxon>Deinococcales</taxon>
        <taxon>Deinococcaceae</taxon>
        <taxon>Deinococcus</taxon>
    </lineage>
</organism>
<name>A0ABV9I8D6_9DEIO</name>
<feature type="domain" description="DinB-like" evidence="1">
    <location>
        <begin position="40"/>
        <end position="167"/>
    </location>
</feature>
<accession>A0ABV9I8D6</accession>
<dbReference type="Gene3D" id="1.20.120.450">
    <property type="entry name" value="dinb family like domain"/>
    <property type="match status" value="1"/>
</dbReference>
<dbReference type="RefSeq" id="WP_380061582.1">
    <property type="nucleotide sequence ID" value="NZ_JBHSEI010000006.1"/>
</dbReference>